<evidence type="ECO:0000313" key="1">
    <source>
        <dbReference type="EMBL" id="BCJ86528.1"/>
    </source>
</evidence>
<protein>
    <submittedName>
        <fullName evidence="1">Uncharacterized protein</fullName>
    </submittedName>
</protein>
<dbReference type="RefSeq" id="WP_200760523.1">
    <property type="nucleotide sequence ID" value="NZ_AP023366.1"/>
</dbReference>
<proteinExistence type="predicted"/>
<dbReference type="EMBL" id="AP023366">
    <property type="protein sequence ID" value="BCJ86528.1"/>
    <property type="molecule type" value="Genomic_DNA"/>
</dbReference>
<organism evidence="1 2">
    <name type="scientific">Effusibacillus dendaii</name>
    <dbReference type="NCBI Taxonomy" id="2743772"/>
    <lineage>
        <taxon>Bacteria</taxon>
        <taxon>Bacillati</taxon>
        <taxon>Bacillota</taxon>
        <taxon>Bacilli</taxon>
        <taxon>Bacillales</taxon>
        <taxon>Alicyclobacillaceae</taxon>
        <taxon>Effusibacillus</taxon>
    </lineage>
</organism>
<dbReference type="Proteomes" id="UP000593802">
    <property type="component" value="Chromosome"/>
</dbReference>
<reference evidence="1 2" key="1">
    <citation type="submission" date="2020-08" db="EMBL/GenBank/DDBJ databases">
        <title>Complete Genome Sequence of Effusibacillus dendaii Strain skT53, Isolated from Farmland soil.</title>
        <authorList>
            <person name="Konishi T."/>
            <person name="Kawasaki H."/>
        </authorList>
    </citation>
    <scope>NUCLEOTIDE SEQUENCE [LARGE SCALE GENOMIC DNA]</scope>
    <source>
        <strain evidence="2">skT53</strain>
    </source>
</reference>
<gene>
    <name evidence="1" type="ORF">skT53_15130</name>
</gene>
<sequence length="64" mass="7728">MHMWVIALLILQLLLIVGLVTYFKQNGSWNEEVKYTILEEEQTDPEVVDNPYRKVWREYLSSRE</sequence>
<dbReference type="AlphaFoldDB" id="A0A7I8D8Q7"/>
<dbReference type="KEGG" id="eff:skT53_15130"/>
<name>A0A7I8D8Q7_9BACL</name>
<keyword evidence="2" id="KW-1185">Reference proteome</keyword>
<evidence type="ECO:0000313" key="2">
    <source>
        <dbReference type="Proteomes" id="UP000593802"/>
    </source>
</evidence>
<accession>A0A7I8D8Q7</accession>